<accession>Q8H8P6</accession>
<feature type="compositionally biased region" description="Basic and acidic residues" evidence="1">
    <location>
        <begin position="74"/>
        <end position="94"/>
    </location>
</feature>
<dbReference type="InterPro" id="IPR008552">
    <property type="entry name" value="DUF834"/>
</dbReference>
<evidence type="ECO:0000313" key="4">
    <source>
        <dbReference type="Proteomes" id="UP000000763"/>
    </source>
</evidence>
<feature type="compositionally biased region" description="Polar residues" evidence="1">
    <location>
        <begin position="30"/>
        <end position="39"/>
    </location>
</feature>
<feature type="domain" description="DUF834" evidence="2">
    <location>
        <begin position="45"/>
        <end position="92"/>
    </location>
</feature>
<proteinExistence type="predicted"/>
<evidence type="ECO:0000313" key="3">
    <source>
        <dbReference type="EMBL" id="AAN64459.1"/>
    </source>
</evidence>
<feature type="region of interest" description="Disordered" evidence="1">
    <location>
        <begin position="1"/>
        <end position="188"/>
    </location>
</feature>
<feature type="compositionally biased region" description="Basic and acidic residues" evidence="1">
    <location>
        <begin position="1"/>
        <end position="21"/>
    </location>
</feature>
<name>Q8H8P6_ORYSJ</name>
<dbReference type="AlphaFoldDB" id="Q8H8P6"/>
<evidence type="ECO:0000256" key="1">
    <source>
        <dbReference type="SAM" id="MobiDB-lite"/>
    </source>
</evidence>
<feature type="compositionally biased region" description="Basic and acidic residues" evidence="1">
    <location>
        <begin position="102"/>
        <end position="123"/>
    </location>
</feature>
<gene>
    <name evidence="3" type="primary">OSJNBa0057E11.19</name>
</gene>
<sequence length="188" mass="19599">MVAAGDHRRDGAAPERGEGRGKRNGRSTAHPGSTATTEMATKAERGGGAARVDEDGGVPAVGGQNEGVDEVGEDAAKPKEAMPKREEVRGDDGGGPKLGGDGGERGRRRELDSDGERERRAAETEEGGTGSVYIALGGGENGRMRGNRPRKIRPPLMRRRGLGGNVSEQIRGRERGKSGGKGRGNHGE</sequence>
<feature type="compositionally biased region" description="Basic residues" evidence="1">
    <location>
        <begin position="178"/>
        <end position="188"/>
    </location>
</feature>
<dbReference type="Pfam" id="PF05754">
    <property type="entry name" value="DUF834"/>
    <property type="match status" value="1"/>
</dbReference>
<reference evidence="4" key="1">
    <citation type="journal article" date="2005" name="Nature">
        <title>The map-based sequence of the rice genome.</title>
        <authorList>
            <consortium name="International rice genome sequencing project (IRGSP)"/>
            <person name="Matsumoto T."/>
            <person name="Wu J."/>
            <person name="Kanamori H."/>
            <person name="Katayose Y."/>
            <person name="Fujisawa M."/>
            <person name="Namiki N."/>
            <person name="Mizuno H."/>
            <person name="Yamamoto K."/>
            <person name="Antonio B.A."/>
            <person name="Baba T."/>
            <person name="Sakata K."/>
            <person name="Nagamura Y."/>
            <person name="Aoki H."/>
            <person name="Arikawa K."/>
            <person name="Arita K."/>
            <person name="Bito T."/>
            <person name="Chiden Y."/>
            <person name="Fujitsuka N."/>
            <person name="Fukunaka R."/>
            <person name="Hamada M."/>
            <person name="Harada C."/>
            <person name="Hayashi A."/>
            <person name="Hijishita S."/>
            <person name="Honda M."/>
            <person name="Hosokawa S."/>
            <person name="Ichikawa Y."/>
            <person name="Idonuma A."/>
            <person name="Iijima M."/>
            <person name="Ikeda M."/>
            <person name="Ikeno M."/>
            <person name="Ito K."/>
            <person name="Ito S."/>
            <person name="Ito T."/>
            <person name="Ito Y."/>
            <person name="Ito Y."/>
            <person name="Iwabuchi A."/>
            <person name="Kamiya K."/>
            <person name="Karasawa W."/>
            <person name="Kurita K."/>
            <person name="Katagiri S."/>
            <person name="Kikuta A."/>
            <person name="Kobayashi H."/>
            <person name="Kobayashi N."/>
            <person name="Machita K."/>
            <person name="Maehara T."/>
            <person name="Masukawa M."/>
            <person name="Mizubayashi T."/>
            <person name="Mukai Y."/>
            <person name="Nagasaki H."/>
            <person name="Nagata Y."/>
            <person name="Naito S."/>
            <person name="Nakashima M."/>
            <person name="Nakama Y."/>
            <person name="Nakamichi Y."/>
            <person name="Nakamura M."/>
            <person name="Meguro A."/>
            <person name="Negishi M."/>
            <person name="Ohta I."/>
            <person name="Ohta T."/>
            <person name="Okamoto M."/>
            <person name="Ono N."/>
            <person name="Saji S."/>
            <person name="Sakaguchi M."/>
            <person name="Sakai K."/>
            <person name="Shibata M."/>
            <person name="Shimokawa T."/>
            <person name="Song J."/>
            <person name="Takazaki Y."/>
            <person name="Terasawa K."/>
            <person name="Tsugane M."/>
            <person name="Tsuji K."/>
            <person name="Ueda S."/>
            <person name="Waki K."/>
            <person name="Yamagata H."/>
            <person name="Yamamoto M."/>
            <person name="Yamamoto S."/>
            <person name="Yamane H."/>
            <person name="Yoshiki S."/>
            <person name="Yoshihara R."/>
            <person name="Yukawa K."/>
            <person name="Zhong H."/>
            <person name="Yano M."/>
            <person name="Yuan Q."/>
            <person name="Ouyang S."/>
            <person name="Liu J."/>
            <person name="Jones K.M."/>
            <person name="Gansberger K."/>
            <person name="Moffat K."/>
            <person name="Hill J."/>
            <person name="Bera J."/>
            <person name="Fadrosh D."/>
            <person name="Jin S."/>
            <person name="Johri S."/>
            <person name="Kim M."/>
            <person name="Overton L."/>
            <person name="Reardon M."/>
            <person name="Tsitrin T."/>
            <person name="Vuong H."/>
            <person name="Weaver B."/>
            <person name="Ciecko A."/>
            <person name="Tallon L."/>
            <person name="Jackson J."/>
            <person name="Pai G."/>
            <person name="Aken S.V."/>
            <person name="Utterback T."/>
            <person name="Reidmuller S."/>
            <person name="Feldblyum T."/>
            <person name="Hsiao J."/>
            <person name="Zismann V."/>
            <person name="Iobst S."/>
            <person name="de Vazeille A.R."/>
            <person name="Buell C.R."/>
            <person name="Ying K."/>
            <person name="Li Y."/>
            <person name="Lu T."/>
            <person name="Huang Y."/>
            <person name="Zhao Q."/>
            <person name="Feng Q."/>
            <person name="Zhang L."/>
            <person name="Zhu J."/>
            <person name="Weng Q."/>
            <person name="Mu J."/>
            <person name="Lu Y."/>
            <person name="Fan D."/>
            <person name="Liu Y."/>
            <person name="Guan J."/>
            <person name="Zhang Y."/>
            <person name="Yu S."/>
            <person name="Liu X."/>
            <person name="Zhang Y."/>
            <person name="Hong G."/>
            <person name="Han B."/>
            <person name="Choisne N."/>
            <person name="Demange N."/>
            <person name="Orjeda G."/>
            <person name="Samain S."/>
            <person name="Cattolico L."/>
            <person name="Pelletier E."/>
            <person name="Couloux A."/>
            <person name="Segurens B."/>
            <person name="Wincker P."/>
            <person name="D'Hont A."/>
            <person name="Scarpelli C."/>
            <person name="Weissenbach J."/>
            <person name="Salanoubat M."/>
            <person name="Quetier F."/>
            <person name="Yu Y."/>
            <person name="Kim H.R."/>
            <person name="Rambo T."/>
            <person name="Currie J."/>
            <person name="Collura K."/>
            <person name="Luo M."/>
            <person name="Yang T."/>
            <person name="Ammiraju J.S.S."/>
            <person name="Engler F."/>
            <person name="Soderlund C."/>
            <person name="Wing R.A."/>
            <person name="Palmer L.E."/>
            <person name="de la Bastide M."/>
            <person name="Spiegel L."/>
            <person name="Nascimento L."/>
            <person name="Zutavern T."/>
            <person name="O'Shaughnessy A."/>
            <person name="Dike S."/>
            <person name="Dedhia N."/>
            <person name="Preston R."/>
            <person name="Balija V."/>
            <person name="McCombie W.R."/>
            <person name="Chow T."/>
            <person name="Chen H."/>
            <person name="Chung M."/>
            <person name="Chen C."/>
            <person name="Shaw J."/>
            <person name="Wu H."/>
            <person name="Hsiao K."/>
            <person name="Chao Y."/>
            <person name="Chu M."/>
            <person name="Cheng C."/>
            <person name="Hour A."/>
            <person name="Lee P."/>
            <person name="Lin S."/>
            <person name="Lin Y."/>
            <person name="Liou J."/>
            <person name="Liu S."/>
            <person name="Hsing Y."/>
            <person name="Raghuvanshi S."/>
            <person name="Mohanty A."/>
            <person name="Bharti A.K."/>
            <person name="Gaur A."/>
            <person name="Gupta V."/>
            <person name="Kumar D."/>
            <person name="Ravi V."/>
            <person name="Vij S."/>
            <person name="Kapur A."/>
            <person name="Khurana P."/>
            <person name="Khurana P."/>
            <person name="Khurana J.P."/>
            <person name="Tyagi A.K."/>
            <person name="Gaikwad K."/>
            <person name="Singh A."/>
            <person name="Dalal V."/>
            <person name="Srivastava S."/>
            <person name="Dixit A."/>
            <person name="Pal A.K."/>
            <person name="Ghazi I.A."/>
            <person name="Yadav M."/>
            <person name="Pandit A."/>
            <person name="Bhargava A."/>
            <person name="Sureshbabu K."/>
            <person name="Batra K."/>
            <person name="Sharma T.R."/>
            <person name="Mohapatra T."/>
            <person name="Singh N.K."/>
            <person name="Messing J."/>
            <person name="Nelson A.B."/>
            <person name="Fuks G."/>
            <person name="Kavchok S."/>
            <person name="Keizer G."/>
            <person name="Linton E."/>
            <person name="Llaca V."/>
            <person name="Song R."/>
            <person name="Tanyolac B."/>
            <person name="Young S."/>
            <person name="Ho-Il K."/>
            <person name="Hahn J.H."/>
            <person name="Sangsakoo G."/>
            <person name="Vanavichit A."/>
            <person name="de Mattos Luiz.A.T."/>
            <person name="Zimmer P.D."/>
            <person name="Malone G."/>
            <person name="Dellagostin O."/>
            <person name="de Oliveira A.C."/>
            <person name="Bevan M."/>
            <person name="Bancroft I."/>
            <person name="Minx P."/>
            <person name="Cordum H."/>
            <person name="Wilson R."/>
            <person name="Cheng Z."/>
            <person name="Jin W."/>
            <person name="Jiang J."/>
            <person name="Leong S.A."/>
            <person name="Iwama H."/>
            <person name="Gojobori T."/>
            <person name="Itoh T."/>
            <person name="Niimura Y."/>
            <person name="Fujii Y."/>
            <person name="Habara T."/>
            <person name="Sakai H."/>
            <person name="Sato Y."/>
            <person name="Wilson G."/>
            <person name="Kumar K."/>
            <person name="McCouch S."/>
            <person name="Juretic N."/>
            <person name="Hoen D."/>
            <person name="Wright S."/>
            <person name="Bruskiewich R."/>
            <person name="Bureau T."/>
            <person name="Miyao A."/>
            <person name="Hirochika H."/>
            <person name="Nishikawa T."/>
            <person name="Kadowaki K."/>
            <person name="Sugiura M."/>
            <person name="Burr B."/>
            <person name="Sasaki T."/>
        </authorList>
    </citation>
    <scope>NUCLEOTIDE SEQUENCE [LARGE SCALE GENOMIC DNA]</scope>
    <source>
        <strain evidence="4">cv. Nipponbare</strain>
    </source>
</reference>
<dbReference type="Proteomes" id="UP000000763">
    <property type="component" value="Chromosome 3"/>
</dbReference>
<reference evidence="4" key="2">
    <citation type="journal article" date="2008" name="Nucleic Acids Res.">
        <title>The rice annotation project database (RAP-DB): 2008 update.</title>
        <authorList>
            <consortium name="The rice annotation project (RAP)"/>
        </authorList>
    </citation>
    <scope>GENOME REANNOTATION</scope>
    <source>
        <strain evidence="4">cv. Nipponbare</strain>
    </source>
</reference>
<organism evidence="3 4">
    <name type="scientific">Oryza sativa subsp. japonica</name>
    <name type="common">Rice</name>
    <dbReference type="NCBI Taxonomy" id="39947"/>
    <lineage>
        <taxon>Eukaryota</taxon>
        <taxon>Viridiplantae</taxon>
        <taxon>Streptophyta</taxon>
        <taxon>Embryophyta</taxon>
        <taxon>Tracheophyta</taxon>
        <taxon>Spermatophyta</taxon>
        <taxon>Magnoliopsida</taxon>
        <taxon>Liliopsida</taxon>
        <taxon>Poales</taxon>
        <taxon>Poaceae</taxon>
        <taxon>BOP clade</taxon>
        <taxon>Oryzoideae</taxon>
        <taxon>Oryzeae</taxon>
        <taxon>Oryzinae</taxon>
        <taxon>Oryza</taxon>
        <taxon>Oryza sativa</taxon>
    </lineage>
</organism>
<feature type="compositionally biased region" description="Basic residues" evidence="1">
    <location>
        <begin position="145"/>
        <end position="161"/>
    </location>
</feature>
<dbReference type="EMBL" id="AC091234">
    <property type="protein sequence ID" value="AAN64459.1"/>
    <property type="molecule type" value="Genomic_DNA"/>
</dbReference>
<evidence type="ECO:0000259" key="2">
    <source>
        <dbReference type="Pfam" id="PF05754"/>
    </source>
</evidence>
<protein>
    <recommendedName>
        <fullName evidence="2">DUF834 domain-containing protein</fullName>
    </recommendedName>
</protein>